<feature type="transmembrane region" description="Helical" evidence="7">
    <location>
        <begin position="213"/>
        <end position="233"/>
    </location>
</feature>
<evidence type="ECO:0000256" key="3">
    <source>
        <dbReference type="ARBA" id="ARBA00022989"/>
    </source>
</evidence>
<feature type="transmembrane region" description="Helical" evidence="7">
    <location>
        <begin position="253"/>
        <end position="275"/>
    </location>
</feature>
<dbReference type="GO" id="GO:0016020">
    <property type="term" value="C:membrane"/>
    <property type="evidence" value="ECO:0007669"/>
    <property type="project" value="UniProtKB-SubCell"/>
</dbReference>
<gene>
    <name evidence="9" type="ORF">B0T14DRAFT_523959</name>
</gene>
<evidence type="ECO:0000256" key="7">
    <source>
        <dbReference type="SAM" id="Phobius"/>
    </source>
</evidence>
<protein>
    <recommendedName>
        <fullName evidence="8">Rhodopsin domain-containing protein</fullName>
    </recommendedName>
</protein>
<keyword evidence="4 7" id="KW-0472">Membrane</keyword>
<comment type="caution">
    <text evidence="9">The sequence shown here is derived from an EMBL/GenBank/DDBJ whole genome shotgun (WGS) entry which is preliminary data.</text>
</comment>
<keyword evidence="3 7" id="KW-1133">Transmembrane helix</keyword>
<feature type="transmembrane region" description="Helical" evidence="7">
    <location>
        <begin position="133"/>
        <end position="154"/>
    </location>
</feature>
<comment type="subcellular location">
    <subcellularLocation>
        <location evidence="1">Membrane</location>
        <topology evidence="1">Multi-pass membrane protein</topology>
    </subcellularLocation>
</comment>
<accession>A0AA39WK34</accession>
<evidence type="ECO:0000256" key="2">
    <source>
        <dbReference type="ARBA" id="ARBA00022692"/>
    </source>
</evidence>
<dbReference type="InterPro" id="IPR049326">
    <property type="entry name" value="Rhodopsin_dom_fungi"/>
</dbReference>
<dbReference type="Proteomes" id="UP001175000">
    <property type="component" value="Unassembled WGS sequence"/>
</dbReference>
<dbReference type="PANTHER" id="PTHR33048">
    <property type="entry name" value="PTH11-LIKE INTEGRAL MEMBRANE PROTEIN (AFU_ORTHOLOGUE AFUA_5G11245)"/>
    <property type="match status" value="1"/>
</dbReference>
<feature type="transmembrane region" description="Helical" evidence="7">
    <location>
        <begin position="95"/>
        <end position="113"/>
    </location>
</feature>
<sequence length="381" mass="42182">MPSASAPVDPARASESRAWQLTTTLLVCPILAGILVALRMYTRLVIIKKHFWEDLSMVIAMIFSIIMSVLNYYYAVVYGSGRHIETITPSEWVEFLKTGIVITQVYSFCHLFLKLSMLQQYVRVSVTPLDRRLCLGFIAALVTGYTVFIVMRMVRCVPIQAQWTPRLPGAKCFFNATWFMFASQAWNMVMDFVILLLPLLVLRHSRAPVAHRVLIGVVLAFGASACIISVLRLHTLYPSTTSTDPSWDKVPSAIFGIIEVNVGIACASVVTLRPLHRLVRKKTKKGSAETSSEPAVGAIPFGHSPGRRHILSEDDLILRGAESQTTWVGSAYHNGSEVEMEGRLGRGRQHSDAKSLPLADTKTMGSKEPESPPRQRKGGLG</sequence>
<dbReference type="InterPro" id="IPR052337">
    <property type="entry name" value="SAT4-like"/>
</dbReference>
<feature type="transmembrane region" description="Helical" evidence="7">
    <location>
        <begin position="174"/>
        <end position="201"/>
    </location>
</feature>
<feature type="region of interest" description="Disordered" evidence="6">
    <location>
        <begin position="332"/>
        <end position="381"/>
    </location>
</feature>
<feature type="transmembrane region" description="Helical" evidence="7">
    <location>
        <begin position="20"/>
        <end position="42"/>
    </location>
</feature>
<evidence type="ECO:0000313" key="10">
    <source>
        <dbReference type="Proteomes" id="UP001175000"/>
    </source>
</evidence>
<evidence type="ECO:0000313" key="9">
    <source>
        <dbReference type="EMBL" id="KAK0616873.1"/>
    </source>
</evidence>
<evidence type="ECO:0000256" key="4">
    <source>
        <dbReference type="ARBA" id="ARBA00023136"/>
    </source>
</evidence>
<feature type="domain" description="Rhodopsin" evidence="8">
    <location>
        <begin position="38"/>
        <end position="276"/>
    </location>
</feature>
<feature type="transmembrane region" description="Helical" evidence="7">
    <location>
        <begin position="54"/>
        <end position="75"/>
    </location>
</feature>
<proteinExistence type="inferred from homology"/>
<comment type="similarity">
    <text evidence="5">Belongs to the SAT4 family.</text>
</comment>
<dbReference type="EMBL" id="JAULSU010000005">
    <property type="protein sequence ID" value="KAK0616873.1"/>
    <property type="molecule type" value="Genomic_DNA"/>
</dbReference>
<dbReference type="PANTHER" id="PTHR33048:SF123">
    <property type="entry name" value="INTEGRAL MEMBRANE PROTEIN"/>
    <property type="match status" value="1"/>
</dbReference>
<reference evidence="9" key="1">
    <citation type="submission" date="2023-06" db="EMBL/GenBank/DDBJ databases">
        <title>Genome-scale phylogeny and comparative genomics of the fungal order Sordariales.</title>
        <authorList>
            <consortium name="Lawrence Berkeley National Laboratory"/>
            <person name="Hensen N."/>
            <person name="Bonometti L."/>
            <person name="Westerberg I."/>
            <person name="Brannstrom I.O."/>
            <person name="Guillou S."/>
            <person name="Cros-Aarteil S."/>
            <person name="Calhoun S."/>
            <person name="Haridas S."/>
            <person name="Kuo A."/>
            <person name="Mondo S."/>
            <person name="Pangilinan J."/>
            <person name="Riley R."/>
            <person name="Labutti K."/>
            <person name="Andreopoulos B."/>
            <person name="Lipzen A."/>
            <person name="Chen C."/>
            <person name="Yanf M."/>
            <person name="Daum C."/>
            <person name="Ng V."/>
            <person name="Clum A."/>
            <person name="Steindorff A."/>
            <person name="Ohm R."/>
            <person name="Martin F."/>
            <person name="Silar P."/>
            <person name="Natvig D."/>
            <person name="Lalanne C."/>
            <person name="Gautier V."/>
            <person name="Ament-Velasquez S.L."/>
            <person name="Kruys A."/>
            <person name="Hutchinson M.I."/>
            <person name="Powell A.J."/>
            <person name="Barry K."/>
            <person name="Miller A.N."/>
            <person name="Grigoriev I.V."/>
            <person name="Debuchy R."/>
            <person name="Gladieux P."/>
            <person name="Thoren M.H."/>
            <person name="Johannesson H."/>
        </authorList>
    </citation>
    <scope>NUCLEOTIDE SEQUENCE</scope>
    <source>
        <strain evidence="9">CBS 606.72</strain>
    </source>
</reference>
<organism evidence="9 10">
    <name type="scientific">Immersiella caudata</name>
    <dbReference type="NCBI Taxonomy" id="314043"/>
    <lineage>
        <taxon>Eukaryota</taxon>
        <taxon>Fungi</taxon>
        <taxon>Dikarya</taxon>
        <taxon>Ascomycota</taxon>
        <taxon>Pezizomycotina</taxon>
        <taxon>Sordariomycetes</taxon>
        <taxon>Sordariomycetidae</taxon>
        <taxon>Sordariales</taxon>
        <taxon>Lasiosphaeriaceae</taxon>
        <taxon>Immersiella</taxon>
    </lineage>
</organism>
<keyword evidence="10" id="KW-1185">Reference proteome</keyword>
<name>A0AA39WK34_9PEZI</name>
<evidence type="ECO:0000256" key="6">
    <source>
        <dbReference type="SAM" id="MobiDB-lite"/>
    </source>
</evidence>
<evidence type="ECO:0000259" key="8">
    <source>
        <dbReference type="Pfam" id="PF20684"/>
    </source>
</evidence>
<dbReference type="AlphaFoldDB" id="A0AA39WK34"/>
<keyword evidence="2 7" id="KW-0812">Transmembrane</keyword>
<evidence type="ECO:0000256" key="1">
    <source>
        <dbReference type="ARBA" id="ARBA00004141"/>
    </source>
</evidence>
<evidence type="ECO:0000256" key="5">
    <source>
        <dbReference type="ARBA" id="ARBA00038359"/>
    </source>
</evidence>
<feature type="compositionally biased region" description="Basic and acidic residues" evidence="6">
    <location>
        <begin position="340"/>
        <end position="353"/>
    </location>
</feature>
<dbReference type="Pfam" id="PF20684">
    <property type="entry name" value="Fung_rhodopsin"/>
    <property type="match status" value="1"/>
</dbReference>